<sequence>MTIRNGSANDTANGISNALANGKTNSAGAVKNRHLNGNFSVDEVAISANSPEKVSGLLKDILANGLAFSVDHDASARSTLLDAARSLVHALETPRETMIRYCWSQSTAYAAIETGVDLGLFAILSRDDRPKRAAYLSEETGADLTLLSRLLKHLSAVGVVDETGPDEYRRTGFSITLGVPRYSDAYACMTGCITDGVLALPAYLRRNNHRNPTNGKDCPFQLGFRTGSHFFEFLRDHPEHASQFNNHMSAYHQGRPSWMDVGFYPVPELVMDLKESDDVLLVDVGGSLGHDLSEFQRKWPDMPGRLVLQDLPAVVEQAQSMSLHPRVEVMPHDFFTEQPVKGARAYYMHSILHDWNDDNCRKILSNLVPAMKRGYSKVLINENVIPDTNAYWETTSLDIIMMADFASQERTERHWRSLVESVGLKITNIWTAQRGVESLIECELL</sequence>
<dbReference type="Pfam" id="PF00891">
    <property type="entry name" value="Methyltransf_2"/>
    <property type="match status" value="1"/>
</dbReference>
<reference evidence="6" key="1">
    <citation type="submission" date="2021-01" db="EMBL/GenBank/DDBJ databases">
        <authorList>
            <consortium name="Aspergillus chevalieri M1 genome sequencing consortium"/>
            <person name="Kazuki M."/>
            <person name="Futagami T."/>
        </authorList>
    </citation>
    <scope>NUCLEOTIDE SEQUENCE</scope>
    <source>
        <strain evidence="6">M1</strain>
    </source>
</reference>
<dbReference type="InterPro" id="IPR036390">
    <property type="entry name" value="WH_DNA-bd_sf"/>
</dbReference>
<dbReference type="InterPro" id="IPR012967">
    <property type="entry name" value="COMT_dimerisation"/>
</dbReference>
<evidence type="ECO:0000313" key="6">
    <source>
        <dbReference type="EMBL" id="BCR91173.1"/>
    </source>
</evidence>
<gene>
    <name evidence="6" type="ORF">ACHE_70016A</name>
</gene>
<evidence type="ECO:0000256" key="2">
    <source>
        <dbReference type="ARBA" id="ARBA00022679"/>
    </source>
</evidence>
<evidence type="ECO:0000313" key="7">
    <source>
        <dbReference type="Proteomes" id="UP000637239"/>
    </source>
</evidence>
<keyword evidence="3" id="KW-0949">S-adenosyl-L-methionine</keyword>
<dbReference type="PANTHER" id="PTHR43712:SF1">
    <property type="entry name" value="HYPOTHETICAL O-METHYLTRANSFERASE (EUROFUNG)-RELATED"/>
    <property type="match status" value="1"/>
</dbReference>
<dbReference type="GeneID" id="66985531"/>
<dbReference type="Pfam" id="PF08100">
    <property type="entry name" value="Dimerisation"/>
    <property type="match status" value="1"/>
</dbReference>
<dbReference type="GO" id="GO:0044550">
    <property type="term" value="P:secondary metabolite biosynthetic process"/>
    <property type="evidence" value="ECO:0007669"/>
    <property type="project" value="UniProtKB-ARBA"/>
</dbReference>
<dbReference type="InterPro" id="IPR029063">
    <property type="entry name" value="SAM-dependent_MTases_sf"/>
</dbReference>
<feature type="domain" description="O-methyltransferase dimerisation" evidence="5">
    <location>
        <begin position="109"/>
        <end position="174"/>
    </location>
</feature>
<dbReference type="PROSITE" id="PS51683">
    <property type="entry name" value="SAM_OMT_II"/>
    <property type="match status" value="1"/>
</dbReference>
<dbReference type="GO" id="GO:0008171">
    <property type="term" value="F:O-methyltransferase activity"/>
    <property type="evidence" value="ECO:0007669"/>
    <property type="project" value="InterPro"/>
</dbReference>
<dbReference type="Gene3D" id="3.40.50.150">
    <property type="entry name" value="Vaccinia Virus protein VP39"/>
    <property type="match status" value="1"/>
</dbReference>
<dbReference type="SUPFAM" id="SSF46785">
    <property type="entry name" value="Winged helix' DNA-binding domain"/>
    <property type="match status" value="1"/>
</dbReference>
<reference evidence="6" key="2">
    <citation type="submission" date="2021-02" db="EMBL/GenBank/DDBJ databases">
        <title>Aspergillus chevalieri M1 genome sequence.</title>
        <authorList>
            <person name="Kadooka C."/>
            <person name="Mori K."/>
            <person name="Futagami T."/>
        </authorList>
    </citation>
    <scope>NUCLEOTIDE SEQUENCE</scope>
    <source>
        <strain evidence="6">M1</strain>
    </source>
</reference>
<keyword evidence="2" id="KW-0808">Transferase</keyword>
<dbReference type="InterPro" id="IPR016461">
    <property type="entry name" value="COMT-like"/>
</dbReference>
<dbReference type="Proteomes" id="UP000637239">
    <property type="component" value="Chromosome 7"/>
</dbReference>
<evidence type="ECO:0000256" key="1">
    <source>
        <dbReference type="ARBA" id="ARBA00022603"/>
    </source>
</evidence>
<name>A0A7R7ZQX0_ASPCH</name>
<dbReference type="GO" id="GO:0046983">
    <property type="term" value="F:protein dimerization activity"/>
    <property type="evidence" value="ECO:0007669"/>
    <property type="project" value="InterPro"/>
</dbReference>
<dbReference type="InterPro" id="IPR001077">
    <property type="entry name" value="COMT_C"/>
</dbReference>
<keyword evidence="1" id="KW-0489">Methyltransferase</keyword>
<evidence type="ECO:0000256" key="3">
    <source>
        <dbReference type="ARBA" id="ARBA00022691"/>
    </source>
</evidence>
<dbReference type="EMBL" id="AP024422">
    <property type="protein sequence ID" value="BCR91173.1"/>
    <property type="molecule type" value="Genomic_DNA"/>
</dbReference>
<dbReference type="SUPFAM" id="SSF53335">
    <property type="entry name" value="S-adenosyl-L-methionine-dependent methyltransferases"/>
    <property type="match status" value="1"/>
</dbReference>
<dbReference type="GO" id="GO:0032259">
    <property type="term" value="P:methylation"/>
    <property type="evidence" value="ECO:0007669"/>
    <property type="project" value="UniProtKB-KW"/>
</dbReference>
<dbReference type="PANTHER" id="PTHR43712">
    <property type="entry name" value="PUTATIVE (AFU_ORTHOLOGUE AFUA_4G14580)-RELATED"/>
    <property type="match status" value="1"/>
</dbReference>
<dbReference type="AlphaFoldDB" id="A0A7R7ZQX0"/>
<dbReference type="RefSeq" id="XP_043139695.1">
    <property type="nucleotide sequence ID" value="XM_043282303.1"/>
</dbReference>
<accession>A0A7R7ZQX0</accession>
<evidence type="ECO:0000259" key="4">
    <source>
        <dbReference type="Pfam" id="PF00891"/>
    </source>
</evidence>
<evidence type="ECO:0008006" key="8">
    <source>
        <dbReference type="Google" id="ProtNLM"/>
    </source>
</evidence>
<feature type="domain" description="O-methyltransferase C-terminal" evidence="4">
    <location>
        <begin position="280"/>
        <end position="423"/>
    </location>
</feature>
<organism evidence="6 7">
    <name type="scientific">Aspergillus chevalieri</name>
    <name type="common">Eurotium chevalieri</name>
    <dbReference type="NCBI Taxonomy" id="182096"/>
    <lineage>
        <taxon>Eukaryota</taxon>
        <taxon>Fungi</taxon>
        <taxon>Dikarya</taxon>
        <taxon>Ascomycota</taxon>
        <taxon>Pezizomycotina</taxon>
        <taxon>Eurotiomycetes</taxon>
        <taxon>Eurotiomycetidae</taxon>
        <taxon>Eurotiales</taxon>
        <taxon>Aspergillaceae</taxon>
        <taxon>Aspergillus</taxon>
        <taxon>Aspergillus subgen. Aspergillus</taxon>
    </lineage>
</organism>
<dbReference type="Gene3D" id="1.10.10.10">
    <property type="entry name" value="Winged helix-like DNA-binding domain superfamily/Winged helix DNA-binding domain"/>
    <property type="match status" value="1"/>
</dbReference>
<dbReference type="InterPro" id="IPR036388">
    <property type="entry name" value="WH-like_DNA-bd_sf"/>
</dbReference>
<dbReference type="KEGG" id="ache:ACHE_70016A"/>
<evidence type="ECO:0000259" key="5">
    <source>
        <dbReference type="Pfam" id="PF08100"/>
    </source>
</evidence>
<proteinExistence type="predicted"/>
<protein>
    <recommendedName>
        <fullName evidence="8">O-methyltransferase domain-containing protein</fullName>
    </recommendedName>
</protein>
<keyword evidence="7" id="KW-1185">Reference proteome</keyword>